<dbReference type="EMBL" id="AJWY01007298">
    <property type="protein sequence ID" value="EKC64401.1"/>
    <property type="molecule type" value="Genomic_DNA"/>
</dbReference>
<accession>K1TYN7</accession>
<protein>
    <submittedName>
        <fullName evidence="2">Cna protein B-type domain protein</fullName>
    </submittedName>
</protein>
<dbReference type="InterPro" id="IPR013783">
    <property type="entry name" value="Ig-like_fold"/>
</dbReference>
<feature type="domain" description="SpaA-like prealbumin fold" evidence="1">
    <location>
        <begin position="2"/>
        <end position="65"/>
    </location>
</feature>
<evidence type="ECO:0000259" key="1">
    <source>
        <dbReference type="Pfam" id="PF17802"/>
    </source>
</evidence>
<dbReference type="InterPro" id="IPR041033">
    <property type="entry name" value="SpaA_PFL_dom_1"/>
</dbReference>
<evidence type="ECO:0000313" key="2">
    <source>
        <dbReference type="EMBL" id="EKC64401.1"/>
    </source>
</evidence>
<feature type="non-terminal residue" evidence="2">
    <location>
        <position position="126"/>
    </location>
</feature>
<dbReference type="Pfam" id="PF17802">
    <property type="entry name" value="SpaA"/>
    <property type="match status" value="2"/>
</dbReference>
<name>K1TYN7_9ZZZZ</name>
<sequence>MTDESGNTVDEWTSGKEPHIIKELTVGKKYTMTETLPADGYVTAESITFTVEDTSEVQKVEMKDDVTKVQISKTDISGKELPGAKLTILDKDGKTVESWTSEEKPHYIEMLPIGEYTLREETAPDG</sequence>
<proteinExistence type="predicted"/>
<reference evidence="2" key="1">
    <citation type="journal article" date="2013" name="Environ. Microbiol.">
        <title>Microbiota from the distal guts of lean and obese adolescents exhibit partial functional redundancy besides clear differences in community structure.</title>
        <authorList>
            <person name="Ferrer M."/>
            <person name="Ruiz A."/>
            <person name="Lanza F."/>
            <person name="Haange S.B."/>
            <person name="Oberbach A."/>
            <person name="Till H."/>
            <person name="Bargiela R."/>
            <person name="Campoy C."/>
            <person name="Segura M.T."/>
            <person name="Richter M."/>
            <person name="von Bergen M."/>
            <person name="Seifert J."/>
            <person name="Suarez A."/>
        </authorList>
    </citation>
    <scope>NUCLEOTIDE SEQUENCE</scope>
</reference>
<gene>
    <name evidence="2" type="ORF">LEA_10840</name>
</gene>
<dbReference type="Gene3D" id="2.60.40.10">
    <property type="entry name" value="Immunoglobulins"/>
    <property type="match status" value="2"/>
</dbReference>
<dbReference type="AlphaFoldDB" id="K1TYN7"/>
<feature type="domain" description="SpaA-like prealbumin fold" evidence="1">
    <location>
        <begin position="68"/>
        <end position="126"/>
    </location>
</feature>
<organism evidence="2">
    <name type="scientific">human gut metagenome</name>
    <dbReference type="NCBI Taxonomy" id="408170"/>
    <lineage>
        <taxon>unclassified sequences</taxon>
        <taxon>metagenomes</taxon>
        <taxon>organismal metagenomes</taxon>
    </lineage>
</organism>
<comment type="caution">
    <text evidence="2">The sequence shown here is derived from an EMBL/GenBank/DDBJ whole genome shotgun (WGS) entry which is preliminary data.</text>
</comment>